<dbReference type="Proteomes" id="UP000050969">
    <property type="component" value="Unassembled WGS sequence"/>
</dbReference>
<evidence type="ECO:0000313" key="2">
    <source>
        <dbReference type="Proteomes" id="UP000050969"/>
    </source>
</evidence>
<dbReference type="InterPro" id="IPR021321">
    <property type="entry name" value="DUF2922"/>
</dbReference>
<dbReference type="OrthoDB" id="2319529at2"/>
<organism evidence="1 2">
    <name type="scientific">Lacticaseibacillus saniviri JCM 17471 = DSM 24301</name>
    <dbReference type="NCBI Taxonomy" id="1293598"/>
    <lineage>
        <taxon>Bacteria</taxon>
        <taxon>Bacillati</taxon>
        <taxon>Bacillota</taxon>
        <taxon>Bacilli</taxon>
        <taxon>Lactobacillales</taxon>
        <taxon>Lactobacillaceae</taxon>
        <taxon>Lacticaseibacillus</taxon>
    </lineage>
</organism>
<comment type="caution">
    <text evidence="1">The sequence shown here is derived from an EMBL/GenBank/DDBJ whole genome shotgun (WGS) entry which is preliminary data.</text>
</comment>
<evidence type="ECO:0000313" key="1">
    <source>
        <dbReference type="EMBL" id="KRO15114.1"/>
    </source>
</evidence>
<evidence type="ECO:0008006" key="3">
    <source>
        <dbReference type="Google" id="ProtNLM"/>
    </source>
</evidence>
<keyword evidence="2" id="KW-1185">Reference proteome</keyword>
<gene>
    <name evidence="1" type="ORF">IV56_GL000202</name>
</gene>
<protein>
    <recommendedName>
        <fullName evidence="3">DUF2922 domain-containing protein</fullName>
    </recommendedName>
</protein>
<dbReference type="RefSeq" id="WP_054776776.1">
    <property type="nucleotide sequence ID" value="NZ_BBBX01000003.1"/>
</dbReference>
<proteinExistence type="predicted"/>
<sequence length="76" mass="8432">MKQIIFTFKSSDNKTKTIRLSAFSGPLDPQVAQNFLETLVATDIVRKNGVSYFTQPVSAKIVTTTTDTVYKAAEEE</sequence>
<accession>A0A0R2MWI1</accession>
<dbReference type="EMBL" id="JQCE01000075">
    <property type="protein sequence ID" value="KRO15114.1"/>
    <property type="molecule type" value="Genomic_DNA"/>
</dbReference>
<dbReference type="PATRIC" id="fig|1293598.4.peg.217"/>
<name>A0A0R2MWI1_9LACO</name>
<reference evidence="1 2" key="1">
    <citation type="journal article" date="2015" name="Genome Announc.">
        <title>Expanding the biotechnology potential of lactobacilli through comparative genomics of 213 strains and associated genera.</title>
        <authorList>
            <person name="Sun Z."/>
            <person name="Harris H.M."/>
            <person name="McCann A."/>
            <person name="Guo C."/>
            <person name="Argimon S."/>
            <person name="Zhang W."/>
            <person name="Yang X."/>
            <person name="Jeffery I.B."/>
            <person name="Cooney J.C."/>
            <person name="Kagawa T.F."/>
            <person name="Liu W."/>
            <person name="Song Y."/>
            <person name="Salvetti E."/>
            <person name="Wrobel A."/>
            <person name="Rasinkangas P."/>
            <person name="Parkhill J."/>
            <person name="Rea M.C."/>
            <person name="O'Sullivan O."/>
            <person name="Ritari J."/>
            <person name="Douillard F.P."/>
            <person name="Paul Ross R."/>
            <person name="Yang R."/>
            <person name="Briner A.E."/>
            <person name="Felis G.E."/>
            <person name="de Vos W.M."/>
            <person name="Barrangou R."/>
            <person name="Klaenhammer T.R."/>
            <person name="Caufield P.W."/>
            <person name="Cui Y."/>
            <person name="Zhang H."/>
            <person name="O'Toole P.W."/>
        </authorList>
    </citation>
    <scope>NUCLEOTIDE SEQUENCE [LARGE SCALE GENOMIC DNA]</scope>
    <source>
        <strain evidence="1 2">DSM 24301</strain>
    </source>
</reference>
<dbReference type="AlphaFoldDB" id="A0A0R2MWI1"/>
<dbReference type="Pfam" id="PF11148">
    <property type="entry name" value="DUF2922"/>
    <property type="match status" value="1"/>
</dbReference>